<keyword evidence="1" id="KW-0472">Membrane</keyword>
<reference evidence="2 3" key="1">
    <citation type="submission" date="2019-03" db="EMBL/GenBank/DDBJ databases">
        <title>Genomic Encyclopedia of Type Strains, Phase III (KMG-III): the genomes of soil and plant-associated and newly described type strains.</title>
        <authorList>
            <person name="Whitman W."/>
        </authorList>
    </citation>
    <scope>NUCLEOTIDE SEQUENCE [LARGE SCALE GENOMIC DNA]</scope>
    <source>
        <strain evidence="2 3">CGMCC 1.12801</strain>
    </source>
</reference>
<proteinExistence type="predicted"/>
<keyword evidence="3" id="KW-1185">Reference proteome</keyword>
<feature type="transmembrane region" description="Helical" evidence="1">
    <location>
        <begin position="80"/>
        <end position="99"/>
    </location>
</feature>
<accession>A0A4R7CRI5</accession>
<sequence>MAKEFTNDPFFSKIMSRGKLTISNDHFKKDLLNRIEYKNWKDKYFAKHRVFSILFFVLGISLGCWKFDFLTESVQHTLNISFYQTVLLAQTFIVLFILFQVNSILKLIFNT</sequence>
<keyword evidence="1" id="KW-0812">Transmembrane</keyword>
<dbReference type="Proteomes" id="UP000294752">
    <property type="component" value="Unassembled WGS sequence"/>
</dbReference>
<gene>
    <name evidence="2" type="ORF">B0I21_11537</name>
</gene>
<organism evidence="2 3">
    <name type="scientific">Sphingobacterium paludis</name>
    <dbReference type="NCBI Taxonomy" id="1476465"/>
    <lineage>
        <taxon>Bacteria</taxon>
        <taxon>Pseudomonadati</taxon>
        <taxon>Bacteroidota</taxon>
        <taxon>Sphingobacteriia</taxon>
        <taxon>Sphingobacteriales</taxon>
        <taxon>Sphingobacteriaceae</taxon>
        <taxon>Sphingobacterium</taxon>
    </lineage>
</organism>
<comment type="caution">
    <text evidence="2">The sequence shown here is derived from an EMBL/GenBank/DDBJ whole genome shotgun (WGS) entry which is preliminary data.</text>
</comment>
<evidence type="ECO:0000313" key="3">
    <source>
        <dbReference type="Proteomes" id="UP000294752"/>
    </source>
</evidence>
<name>A0A4R7CRI5_9SPHI</name>
<keyword evidence="1" id="KW-1133">Transmembrane helix</keyword>
<dbReference type="AlphaFoldDB" id="A0A4R7CRI5"/>
<evidence type="ECO:0000313" key="2">
    <source>
        <dbReference type="EMBL" id="TDS06792.1"/>
    </source>
</evidence>
<dbReference type="EMBL" id="SNZV01000015">
    <property type="protein sequence ID" value="TDS06792.1"/>
    <property type="molecule type" value="Genomic_DNA"/>
</dbReference>
<evidence type="ECO:0000256" key="1">
    <source>
        <dbReference type="SAM" id="Phobius"/>
    </source>
</evidence>
<protein>
    <submittedName>
        <fullName evidence="2">Uncharacterized protein</fullName>
    </submittedName>
</protein>
<feature type="transmembrane region" description="Helical" evidence="1">
    <location>
        <begin position="50"/>
        <end position="68"/>
    </location>
</feature>